<reference evidence="3 4" key="1">
    <citation type="submission" date="2016-01" db="EMBL/GenBank/DDBJ databases">
        <title>The new phylogeny of the genus Mycobacterium.</title>
        <authorList>
            <person name="Tarcisio F."/>
            <person name="Conor M."/>
            <person name="Antonella G."/>
            <person name="Elisabetta G."/>
            <person name="Giulia F.S."/>
            <person name="Sara T."/>
            <person name="Anna F."/>
            <person name="Clotilde B."/>
            <person name="Roberto B."/>
            <person name="Veronica D.S."/>
            <person name="Fabio R."/>
            <person name="Monica P."/>
            <person name="Olivier J."/>
            <person name="Enrico T."/>
            <person name="Nicola S."/>
        </authorList>
    </citation>
    <scope>NUCLEOTIDE SEQUENCE [LARGE SCALE GENOMIC DNA]</scope>
    <source>
        <strain evidence="3 4">DSM 44339</strain>
    </source>
</reference>
<dbReference type="AlphaFoldDB" id="A0A1X1T308"/>
<dbReference type="EMBL" id="AP022605">
    <property type="protein sequence ID" value="BBZ06919.1"/>
    <property type="molecule type" value="Genomic_DNA"/>
</dbReference>
<dbReference type="Proteomes" id="UP000467201">
    <property type="component" value="Chromosome"/>
</dbReference>
<dbReference type="EMBL" id="LQOS01000040">
    <property type="protein sequence ID" value="ORV38689.1"/>
    <property type="molecule type" value="Genomic_DNA"/>
</dbReference>
<keyword evidence="1" id="KW-1133">Transmembrane helix</keyword>
<accession>A0A1X1T308</accession>
<keyword evidence="4" id="KW-1185">Reference proteome</keyword>
<keyword evidence="1" id="KW-0812">Transmembrane</keyword>
<sequence>MTVRGGSKPGPSGSITVVGGVGVGGVEVGGVEVGDVGLVVVVSVGLVVVGAVVVDVDVRGARHVVVAGASTWVRGTQV</sequence>
<evidence type="ECO:0000256" key="1">
    <source>
        <dbReference type="SAM" id="Phobius"/>
    </source>
</evidence>
<protein>
    <submittedName>
        <fullName evidence="3">Uncharacterized protein</fullName>
    </submittedName>
</protein>
<evidence type="ECO:0000313" key="5">
    <source>
        <dbReference type="Proteomes" id="UP000467201"/>
    </source>
</evidence>
<gene>
    <name evidence="3" type="ORF">AWC01_14160</name>
    <name evidence="2" type="ORF">MDOR_10880</name>
</gene>
<proteinExistence type="predicted"/>
<keyword evidence="1" id="KW-0472">Membrane</keyword>
<feature type="transmembrane region" description="Helical" evidence="1">
    <location>
        <begin position="36"/>
        <end position="54"/>
    </location>
</feature>
<dbReference type="STRING" id="126673.AWC01_14160"/>
<dbReference type="KEGG" id="mdr:MDOR_10880"/>
<dbReference type="Proteomes" id="UP000193564">
    <property type="component" value="Unassembled WGS sequence"/>
</dbReference>
<reference evidence="2" key="3">
    <citation type="submission" date="2020-02" db="EMBL/GenBank/DDBJ databases">
        <authorList>
            <person name="Matsumoto Y."/>
            <person name="Motooka D."/>
            <person name="Nakamura S."/>
        </authorList>
    </citation>
    <scope>NUCLEOTIDE SEQUENCE</scope>
    <source>
        <strain evidence="2">JCM 12405</strain>
    </source>
</reference>
<name>A0A1X1T308_9MYCO</name>
<reference evidence="2 5" key="2">
    <citation type="journal article" date="2019" name="Emerg. Microbes Infect.">
        <title>Comprehensive subspecies identification of 175 nontuberculous mycobacteria species based on 7547 genomic profiles.</title>
        <authorList>
            <person name="Matsumoto Y."/>
            <person name="Kinjo T."/>
            <person name="Motooka D."/>
            <person name="Nabeya D."/>
            <person name="Jung N."/>
            <person name="Uechi K."/>
            <person name="Horii T."/>
            <person name="Iida T."/>
            <person name="Fujita J."/>
            <person name="Nakamura S."/>
        </authorList>
    </citation>
    <scope>NUCLEOTIDE SEQUENCE [LARGE SCALE GENOMIC DNA]</scope>
    <source>
        <strain evidence="2 5">JCM 12405</strain>
    </source>
</reference>
<evidence type="ECO:0000313" key="4">
    <source>
        <dbReference type="Proteomes" id="UP000193564"/>
    </source>
</evidence>
<organism evidence="3 4">
    <name type="scientific">Mycolicibacterium doricum</name>
    <dbReference type="NCBI Taxonomy" id="126673"/>
    <lineage>
        <taxon>Bacteria</taxon>
        <taxon>Bacillati</taxon>
        <taxon>Actinomycetota</taxon>
        <taxon>Actinomycetes</taxon>
        <taxon>Mycobacteriales</taxon>
        <taxon>Mycobacteriaceae</taxon>
        <taxon>Mycolicibacterium</taxon>
    </lineage>
</organism>
<evidence type="ECO:0000313" key="3">
    <source>
        <dbReference type="EMBL" id="ORV38689.1"/>
    </source>
</evidence>
<evidence type="ECO:0000313" key="2">
    <source>
        <dbReference type="EMBL" id="BBZ06919.1"/>
    </source>
</evidence>